<evidence type="ECO:0000313" key="11">
    <source>
        <dbReference type="EMBL" id="KAF5932357.1"/>
    </source>
</evidence>
<evidence type="ECO:0000256" key="6">
    <source>
        <dbReference type="ARBA" id="ARBA00023295"/>
    </source>
</evidence>
<dbReference type="GO" id="GO:0004650">
    <property type="term" value="F:polygalacturonase activity"/>
    <property type="evidence" value="ECO:0007669"/>
    <property type="project" value="InterPro"/>
</dbReference>
<evidence type="ECO:0000256" key="9">
    <source>
        <dbReference type="RuleBase" id="RU361169"/>
    </source>
</evidence>
<keyword evidence="12" id="KW-1185">Reference proteome</keyword>
<name>A0A7J7FW58_CAMSI</name>
<evidence type="ECO:0000256" key="8">
    <source>
        <dbReference type="PROSITE-ProRule" id="PRU10052"/>
    </source>
</evidence>
<evidence type="ECO:0000256" key="1">
    <source>
        <dbReference type="ARBA" id="ARBA00004191"/>
    </source>
</evidence>
<feature type="active site" evidence="8">
    <location>
        <position position="255"/>
    </location>
</feature>
<dbReference type="GO" id="GO:0005975">
    <property type="term" value="P:carbohydrate metabolic process"/>
    <property type="evidence" value="ECO:0007669"/>
    <property type="project" value="InterPro"/>
</dbReference>
<protein>
    <recommendedName>
        <fullName evidence="13">Polygalacturonase</fullName>
    </recommendedName>
</protein>
<gene>
    <name evidence="11" type="ORF">HYC85_028528</name>
</gene>
<organism evidence="11 12">
    <name type="scientific">Camellia sinensis</name>
    <name type="common">Tea plant</name>
    <name type="synonym">Thea sinensis</name>
    <dbReference type="NCBI Taxonomy" id="4442"/>
    <lineage>
        <taxon>Eukaryota</taxon>
        <taxon>Viridiplantae</taxon>
        <taxon>Streptophyta</taxon>
        <taxon>Embryophyta</taxon>
        <taxon>Tracheophyta</taxon>
        <taxon>Spermatophyta</taxon>
        <taxon>Magnoliopsida</taxon>
        <taxon>eudicotyledons</taxon>
        <taxon>Gunneridae</taxon>
        <taxon>Pentapetalae</taxon>
        <taxon>asterids</taxon>
        <taxon>Ericales</taxon>
        <taxon>Theaceae</taxon>
        <taxon>Camellia</taxon>
    </lineage>
</organism>
<feature type="chain" id="PRO_5029518454" description="Polygalacturonase" evidence="10">
    <location>
        <begin position="34"/>
        <end position="610"/>
    </location>
</feature>
<dbReference type="Pfam" id="PF00295">
    <property type="entry name" value="Glyco_hydro_28"/>
    <property type="match status" value="2"/>
</dbReference>
<dbReference type="InterPro" id="IPR000743">
    <property type="entry name" value="Glyco_hydro_28"/>
</dbReference>
<dbReference type="Gene3D" id="2.160.20.10">
    <property type="entry name" value="Single-stranded right-handed beta-helix, Pectin lyase-like"/>
    <property type="match status" value="2"/>
</dbReference>
<dbReference type="PROSITE" id="PS00502">
    <property type="entry name" value="POLYGALACTURONASE"/>
    <property type="match status" value="1"/>
</dbReference>
<keyword evidence="3" id="KW-0134">Cell wall</keyword>
<keyword evidence="4" id="KW-0964">Secreted</keyword>
<dbReference type="SUPFAM" id="SSF51126">
    <property type="entry name" value="Pectin lyase-like"/>
    <property type="match status" value="2"/>
</dbReference>
<sequence length="610" mass="66293">MKIILVCTTCSDSQDRVTTLILVLSLLPALVLTCSDSSEFNVLDYGAVGDGMANDTLAFVEAWNRTCNAESEDASMVVPEGMTFLVYPVAFVGPCNPTYITFLLSGTIIAPDNPEAWKGRNLGQWLTFQDVNGLGVSGPGKIDGRGQGWWDISCKRHPQSPVLSFTECNQFSISNILIVNSPQTHILVTGCNNVMIDSLSIKSPETSPNTDGIHISHSTRVFVSNTDIGSGDDCVSIGDYTSHIDITDVNCGPGHGVSIGSLGRSGNEVRVENITVNRVNFNKTSNGVRIKTWQVGRGHVRRVVFKNINFTDVKNPIIINQNYRDVKNACKRMKTGVEISHVWYSGTFGTSKTEVAINLDCSQAVPCTNILLDTVELESSSPGKRVISFCNNAYGNATGVVKPEFMSPKTILTYQDASVVKQSDTWDINRGSGDKFELQPEDLLTTFLAFLAAWTAACGAVLDTSTLYIPEGSTFLLNPVKFQGPCMSSSIDVQVYGNIVAPDIIAWTGQNLNNWLIFSNVNGLTTSRNGQIDGQGSNWWDQYNDSSVDQHSFTLDSFTRLIFPYIQALAFCNCNNLQLSGLTHVNGPRSHISVVGSTGLTISNLQITAP</sequence>
<dbReference type="AlphaFoldDB" id="A0A7J7FW58"/>
<keyword evidence="5 9" id="KW-0378">Hydrolase</keyword>
<comment type="similarity">
    <text evidence="2 9">Belongs to the glycosyl hydrolase 28 family.</text>
</comment>
<dbReference type="Proteomes" id="UP000593564">
    <property type="component" value="Unassembled WGS sequence"/>
</dbReference>
<dbReference type="InterPro" id="IPR011050">
    <property type="entry name" value="Pectin_lyase_fold/virulence"/>
</dbReference>
<accession>A0A7J7FW58</accession>
<dbReference type="PANTHER" id="PTHR31375">
    <property type="match status" value="1"/>
</dbReference>
<evidence type="ECO:0000256" key="2">
    <source>
        <dbReference type="ARBA" id="ARBA00008834"/>
    </source>
</evidence>
<dbReference type="GO" id="GO:0071555">
    <property type="term" value="P:cell wall organization"/>
    <property type="evidence" value="ECO:0007669"/>
    <property type="project" value="UniProtKB-KW"/>
</dbReference>
<keyword evidence="7" id="KW-0961">Cell wall biogenesis/degradation</keyword>
<evidence type="ECO:0000256" key="5">
    <source>
        <dbReference type="ARBA" id="ARBA00022801"/>
    </source>
</evidence>
<evidence type="ECO:0000256" key="10">
    <source>
        <dbReference type="SAM" id="SignalP"/>
    </source>
</evidence>
<evidence type="ECO:0000256" key="3">
    <source>
        <dbReference type="ARBA" id="ARBA00022512"/>
    </source>
</evidence>
<keyword evidence="10" id="KW-0732">Signal</keyword>
<keyword evidence="6 9" id="KW-0326">Glycosidase</keyword>
<evidence type="ECO:0008006" key="13">
    <source>
        <dbReference type="Google" id="ProtNLM"/>
    </source>
</evidence>
<dbReference type="FunFam" id="2.160.20.10:FF:000056">
    <property type="entry name" value="Pectin lyase-like superfamily protein"/>
    <property type="match status" value="1"/>
</dbReference>
<reference evidence="11 12" key="2">
    <citation type="submission" date="2020-07" db="EMBL/GenBank/DDBJ databases">
        <title>Genome assembly of wild tea tree DASZ reveals pedigree and selection history of tea varieties.</title>
        <authorList>
            <person name="Zhang W."/>
        </authorList>
    </citation>
    <scope>NUCLEOTIDE SEQUENCE [LARGE SCALE GENOMIC DNA]</scope>
    <source>
        <strain evidence="12">cv. G240</strain>
        <tissue evidence="11">Leaf</tissue>
    </source>
</reference>
<evidence type="ECO:0000256" key="4">
    <source>
        <dbReference type="ARBA" id="ARBA00022525"/>
    </source>
</evidence>
<reference evidence="12" key="1">
    <citation type="journal article" date="2020" name="Nat. Commun.">
        <title>Genome assembly of wild tea tree DASZ reveals pedigree and selection history of tea varieties.</title>
        <authorList>
            <person name="Zhang W."/>
            <person name="Zhang Y."/>
            <person name="Qiu H."/>
            <person name="Guo Y."/>
            <person name="Wan H."/>
            <person name="Zhang X."/>
            <person name="Scossa F."/>
            <person name="Alseekh S."/>
            <person name="Zhang Q."/>
            <person name="Wang P."/>
            <person name="Xu L."/>
            <person name="Schmidt M.H."/>
            <person name="Jia X."/>
            <person name="Li D."/>
            <person name="Zhu A."/>
            <person name="Guo F."/>
            <person name="Chen W."/>
            <person name="Ni D."/>
            <person name="Usadel B."/>
            <person name="Fernie A.R."/>
            <person name="Wen W."/>
        </authorList>
    </citation>
    <scope>NUCLEOTIDE SEQUENCE [LARGE SCALE GENOMIC DNA]</scope>
    <source>
        <strain evidence="12">cv. G240</strain>
    </source>
</reference>
<dbReference type="EMBL" id="JACBKZ010000014">
    <property type="protein sequence ID" value="KAF5932357.1"/>
    <property type="molecule type" value="Genomic_DNA"/>
</dbReference>
<evidence type="ECO:0000313" key="12">
    <source>
        <dbReference type="Proteomes" id="UP000593564"/>
    </source>
</evidence>
<proteinExistence type="inferred from homology"/>
<evidence type="ECO:0000256" key="7">
    <source>
        <dbReference type="ARBA" id="ARBA00023316"/>
    </source>
</evidence>
<comment type="caution">
    <text evidence="11">The sequence shown here is derived from an EMBL/GenBank/DDBJ whole genome shotgun (WGS) entry which is preliminary data.</text>
</comment>
<comment type="subcellular location">
    <subcellularLocation>
        <location evidence="1">Secreted</location>
        <location evidence="1">Cell wall</location>
    </subcellularLocation>
</comment>
<feature type="signal peptide" evidence="10">
    <location>
        <begin position="1"/>
        <end position="33"/>
    </location>
</feature>
<dbReference type="InterPro" id="IPR012334">
    <property type="entry name" value="Pectin_lyas_fold"/>
</dbReference>